<dbReference type="eggNOG" id="ENOG5032NAR">
    <property type="taxonomic scope" value="Bacteria"/>
</dbReference>
<keyword evidence="1" id="KW-0472">Membrane</keyword>
<evidence type="ECO:0000256" key="1">
    <source>
        <dbReference type="SAM" id="Phobius"/>
    </source>
</evidence>
<dbReference type="Pfam" id="PF09577">
    <property type="entry name" value="Spore_YpjB"/>
    <property type="match status" value="1"/>
</dbReference>
<evidence type="ECO:0000313" key="3">
    <source>
        <dbReference type="Proteomes" id="UP000012283"/>
    </source>
</evidence>
<evidence type="ECO:0000313" key="2">
    <source>
        <dbReference type="EMBL" id="ENH97326.1"/>
    </source>
</evidence>
<keyword evidence="1" id="KW-1133">Transmembrane helix</keyword>
<name>N4WW61_9BACI</name>
<dbReference type="Proteomes" id="UP000012283">
    <property type="component" value="Unassembled WGS sequence"/>
</dbReference>
<reference evidence="2 3" key="1">
    <citation type="submission" date="2013-03" db="EMBL/GenBank/DDBJ databases">
        <title>Draft genome sequence of Gracibacillus halophilus YIM-C55.5, a moderately halophilic and thermophilic organism from the Xiaochaidamu salt lake.</title>
        <authorList>
            <person name="Sugumar T."/>
            <person name="Polireddy D.R."/>
            <person name="Antony A."/>
            <person name="Madhava Y.R."/>
            <person name="Sivakumar N."/>
        </authorList>
    </citation>
    <scope>NUCLEOTIDE SEQUENCE [LARGE SCALE GENOMIC DNA]</scope>
    <source>
        <strain evidence="2 3">YIM-C55.5</strain>
    </source>
</reference>
<keyword evidence="1" id="KW-0812">Transmembrane</keyword>
<feature type="transmembrane region" description="Helical" evidence="1">
    <location>
        <begin position="202"/>
        <end position="223"/>
    </location>
</feature>
<organism evidence="2 3">
    <name type="scientific">Gracilibacillus halophilus YIM-C55.5</name>
    <dbReference type="NCBI Taxonomy" id="1308866"/>
    <lineage>
        <taxon>Bacteria</taxon>
        <taxon>Bacillati</taxon>
        <taxon>Bacillota</taxon>
        <taxon>Bacilli</taxon>
        <taxon>Bacillales</taxon>
        <taxon>Bacillaceae</taxon>
        <taxon>Gracilibacillus</taxon>
    </lineage>
</organism>
<dbReference type="PATRIC" id="fig|1308866.3.peg.990"/>
<dbReference type="InterPro" id="IPR014231">
    <property type="entry name" value="Spore_YpjB"/>
</dbReference>
<dbReference type="AlphaFoldDB" id="N4WW61"/>
<accession>N4WW61</accession>
<proteinExistence type="predicted"/>
<gene>
    <name evidence="2" type="ORF">J416_04898</name>
</gene>
<dbReference type="RefSeq" id="WP_003466114.1">
    <property type="nucleotide sequence ID" value="NZ_APML01000019.1"/>
</dbReference>
<dbReference type="EMBL" id="APML01000019">
    <property type="protein sequence ID" value="ENH97326.1"/>
    <property type="molecule type" value="Genomic_DNA"/>
</dbReference>
<comment type="caution">
    <text evidence="2">The sequence shown here is derived from an EMBL/GenBank/DDBJ whole genome shotgun (WGS) entry which is preliminary data.</text>
</comment>
<sequence length="236" mass="28100">MHVKTYGSLILFILIAILVFPLYLQADSNVYQYERYIQENRYDEAKELLQLIEEDMLKNINERAPVHVDIVQKYIDENMQVLHQQDIQKHVVTIRAQQLLLLYDSIITEKDARWVTWKQELTYDLEKLSNEDTIDQSEILQLQRQWEVLSPVFEAHLSEERYQSIEESFLSLGQHKEQVEEAFEQVSLIDLNQFHYTSYQEYFVWLLIIVAGFLFVSLSYVAWVKYRAEGKSGHSN</sequence>
<keyword evidence="3" id="KW-1185">Reference proteome</keyword>
<protein>
    <submittedName>
        <fullName evidence="2">Sporulation protein YpjB</fullName>
    </submittedName>
</protein>